<evidence type="ECO:0000259" key="5">
    <source>
        <dbReference type="Pfam" id="PF00135"/>
    </source>
</evidence>
<dbReference type="InterPro" id="IPR029058">
    <property type="entry name" value="AB_hydrolase_fold"/>
</dbReference>
<comment type="similarity">
    <text evidence="1 3">Belongs to the type-B carboxylesterase/lipase family.</text>
</comment>
<feature type="region of interest" description="Disordered" evidence="4">
    <location>
        <begin position="44"/>
        <end position="65"/>
    </location>
</feature>
<dbReference type="OrthoDB" id="9775851at2"/>
<evidence type="ECO:0000256" key="3">
    <source>
        <dbReference type="RuleBase" id="RU361235"/>
    </source>
</evidence>
<dbReference type="Proteomes" id="UP000001880">
    <property type="component" value="Chromosome"/>
</dbReference>
<dbReference type="EMBL" id="CP001804">
    <property type="protein sequence ID" value="ACY17267.1"/>
    <property type="molecule type" value="Genomic_DNA"/>
</dbReference>
<protein>
    <recommendedName>
        <fullName evidence="3">Carboxylic ester hydrolase</fullName>
        <ecNumber evidence="3">3.1.1.-</ecNumber>
    </recommendedName>
</protein>
<dbReference type="eggNOG" id="COG2272">
    <property type="taxonomic scope" value="Bacteria"/>
</dbReference>
<dbReference type="InterPro" id="IPR019819">
    <property type="entry name" value="Carboxylesterase_B_CS"/>
</dbReference>
<evidence type="ECO:0000256" key="4">
    <source>
        <dbReference type="SAM" id="MobiDB-lite"/>
    </source>
</evidence>
<accession>D0LSP5</accession>
<sequence length="576" mass="59159">MHISSSYRGVPARRAQRRARGTYASTLAGALALVLAATGCGDNNSPGVDAGPEPTPDAAAPDAAASDLSLVDTAEGPVRGTAEGELIAFRGIPYAAPPTGALRFAPPEAPAARDQELAADAYGPGCAQGPSGTPDFDPAETDEDCLYLNVFRPAEAGTYPVMVWIHGGAFVNGAGDAYEAPRLVARDVVLVTINYRLGVLGFLAHPALSAESEAEASGGYGIMDQQAALAWVRDNIAGFGGDPDNVTIFGESAGGHSVLTHLVSPASEGLFHKAIVQSGSYEPTQRSLADAEALGEDMASALGCADDDDIPACLRALSTEDILAAQAASTYLYLPNLRPDLLPQSIAAALADDAAADVPIIIGSNLDEARLFTAIQILQTGVLVPEAAYRDAIAASIGVPADMVDAAVAEYPVSDYGDGADATTLAVSAVGTDAGFACHAATQAGHLSDGNATYVYEFADRDAPNLLPADPGFDLGAAHALEISYLFGAEAEVVTRGMSSEQLAVSNAMLGYWTSFARTGDPSPEGSQAPAWPSRNDEDSLLSIGATIETQSADSFAEFHRCAFWAPATTPAPGVN</sequence>
<proteinExistence type="inferred from homology"/>
<evidence type="ECO:0000256" key="1">
    <source>
        <dbReference type="ARBA" id="ARBA00005964"/>
    </source>
</evidence>
<dbReference type="InterPro" id="IPR002018">
    <property type="entry name" value="CarbesteraseB"/>
</dbReference>
<dbReference type="EC" id="3.1.1.-" evidence="3"/>
<reference evidence="6 7" key="1">
    <citation type="journal article" date="2010" name="Stand. Genomic Sci.">
        <title>Complete genome sequence of Haliangium ochraceum type strain (SMP-2).</title>
        <authorList>
            <consortium name="US DOE Joint Genome Institute (JGI-PGF)"/>
            <person name="Ivanova N."/>
            <person name="Daum C."/>
            <person name="Lang E."/>
            <person name="Abt B."/>
            <person name="Kopitz M."/>
            <person name="Saunders E."/>
            <person name="Lapidus A."/>
            <person name="Lucas S."/>
            <person name="Glavina Del Rio T."/>
            <person name="Nolan M."/>
            <person name="Tice H."/>
            <person name="Copeland A."/>
            <person name="Cheng J.F."/>
            <person name="Chen F."/>
            <person name="Bruce D."/>
            <person name="Goodwin L."/>
            <person name="Pitluck S."/>
            <person name="Mavromatis K."/>
            <person name="Pati A."/>
            <person name="Mikhailova N."/>
            <person name="Chen A."/>
            <person name="Palaniappan K."/>
            <person name="Land M."/>
            <person name="Hauser L."/>
            <person name="Chang Y.J."/>
            <person name="Jeffries C.D."/>
            <person name="Detter J.C."/>
            <person name="Brettin T."/>
            <person name="Rohde M."/>
            <person name="Goker M."/>
            <person name="Bristow J."/>
            <person name="Markowitz V."/>
            <person name="Eisen J.A."/>
            <person name="Hugenholtz P."/>
            <person name="Kyrpides N.C."/>
            <person name="Klenk H.P."/>
        </authorList>
    </citation>
    <scope>NUCLEOTIDE SEQUENCE [LARGE SCALE GENOMIC DNA]</scope>
    <source>
        <strain evidence="7">DSM 14365 / CIP 107738 / JCM 11303 / AJ 13395 / SMP-2</strain>
    </source>
</reference>
<organism evidence="6 7">
    <name type="scientific">Haliangium ochraceum (strain DSM 14365 / JCM 11303 / SMP-2)</name>
    <dbReference type="NCBI Taxonomy" id="502025"/>
    <lineage>
        <taxon>Bacteria</taxon>
        <taxon>Pseudomonadati</taxon>
        <taxon>Myxococcota</taxon>
        <taxon>Polyangia</taxon>
        <taxon>Haliangiales</taxon>
        <taxon>Kofleriaceae</taxon>
        <taxon>Haliangium</taxon>
    </lineage>
</organism>
<dbReference type="SUPFAM" id="SSF53474">
    <property type="entry name" value="alpha/beta-Hydrolases"/>
    <property type="match status" value="1"/>
</dbReference>
<name>D0LSP5_HALO1</name>
<dbReference type="AlphaFoldDB" id="D0LSP5"/>
<feature type="domain" description="Carboxylesterase type B" evidence="5">
    <location>
        <begin position="70"/>
        <end position="565"/>
    </location>
</feature>
<dbReference type="GO" id="GO:0016787">
    <property type="term" value="F:hydrolase activity"/>
    <property type="evidence" value="ECO:0007669"/>
    <property type="project" value="UniProtKB-KW"/>
</dbReference>
<dbReference type="InterPro" id="IPR050309">
    <property type="entry name" value="Type-B_Carboxylest/Lipase"/>
</dbReference>
<evidence type="ECO:0000313" key="7">
    <source>
        <dbReference type="Proteomes" id="UP000001880"/>
    </source>
</evidence>
<dbReference type="KEGG" id="hoh:Hoch_4777"/>
<gene>
    <name evidence="6" type="ordered locus">Hoch_4777</name>
</gene>
<dbReference type="PROSITE" id="PS00122">
    <property type="entry name" value="CARBOXYLESTERASE_B_1"/>
    <property type="match status" value="1"/>
</dbReference>
<evidence type="ECO:0000313" key="6">
    <source>
        <dbReference type="EMBL" id="ACY17267.1"/>
    </source>
</evidence>
<dbReference type="RefSeq" id="WP_012829865.1">
    <property type="nucleotide sequence ID" value="NC_013440.1"/>
</dbReference>
<dbReference type="Gene3D" id="3.40.50.1820">
    <property type="entry name" value="alpha/beta hydrolase"/>
    <property type="match status" value="1"/>
</dbReference>
<dbReference type="Pfam" id="PF00135">
    <property type="entry name" value="COesterase"/>
    <property type="match status" value="1"/>
</dbReference>
<feature type="compositionally biased region" description="Low complexity" evidence="4">
    <location>
        <begin position="49"/>
        <end position="65"/>
    </location>
</feature>
<evidence type="ECO:0000256" key="2">
    <source>
        <dbReference type="ARBA" id="ARBA00022801"/>
    </source>
</evidence>
<dbReference type="InterPro" id="IPR019826">
    <property type="entry name" value="Carboxylesterase_B_AS"/>
</dbReference>
<keyword evidence="2 3" id="KW-0378">Hydrolase</keyword>
<dbReference type="ESTHER" id="halo1-d0lsp5">
    <property type="family name" value="Carb_B_Bacteria"/>
</dbReference>
<keyword evidence="7" id="KW-1185">Reference proteome</keyword>
<dbReference type="PANTHER" id="PTHR11559">
    <property type="entry name" value="CARBOXYLESTERASE"/>
    <property type="match status" value="1"/>
</dbReference>
<dbReference type="STRING" id="502025.Hoch_4777"/>
<dbReference type="PROSITE" id="PS00941">
    <property type="entry name" value="CARBOXYLESTERASE_B_2"/>
    <property type="match status" value="1"/>
</dbReference>
<dbReference type="HOGENOM" id="CLU_006586_16_4_7"/>